<dbReference type="OrthoDB" id="8438314at2"/>
<dbReference type="EMBL" id="QEKW01000007">
    <property type="protein sequence ID" value="PVZ09041.1"/>
    <property type="molecule type" value="Genomic_DNA"/>
</dbReference>
<evidence type="ECO:0000313" key="2">
    <source>
        <dbReference type="Proteomes" id="UP000245639"/>
    </source>
</evidence>
<sequence>MANERLRDAMMAAGVTTDHAADRLGLDPKSVERWITTTRTPHARNRRALSALVHQPESYLWPAAIPAARQAEIAQSEIVAAFPHRGSVPSDLWDKLITDASDRIDILVHAGQFLAERPGFVRTLAEKAGQGVTIRIDFGDPEAEATERRSQEEGLGEGVLGARIRYGLVPYRALLEVPGVEFRFHAATLYNSIFRFDDQMIVNTHVYGVPGAHAPALHLRRLGAGDLFDTYSRSFVDVWSRSTPATW</sequence>
<dbReference type="CDD" id="cd00093">
    <property type="entry name" value="HTH_XRE"/>
    <property type="match status" value="1"/>
</dbReference>
<dbReference type="InterPro" id="IPR001387">
    <property type="entry name" value="Cro/C1-type_HTH"/>
</dbReference>
<evidence type="ECO:0008006" key="3">
    <source>
        <dbReference type="Google" id="ProtNLM"/>
    </source>
</evidence>
<keyword evidence="2" id="KW-1185">Reference proteome</keyword>
<accession>A0A2U1FA31</accession>
<gene>
    <name evidence="1" type="ORF">C8D89_107204</name>
</gene>
<reference evidence="1 2" key="1">
    <citation type="submission" date="2018-04" db="EMBL/GenBank/DDBJ databases">
        <title>Genomic Encyclopedia of Type Strains, Phase IV (KMG-IV): sequencing the most valuable type-strain genomes for metagenomic binning, comparative biology and taxonomic classification.</title>
        <authorList>
            <person name="Goeker M."/>
        </authorList>
    </citation>
    <scope>NUCLEOTIDE SEQUENCE [LARGE SCALE GENOMIC DNA]</scope>
    <source>
        <strain evidence="1 2">DSM 45771</strain>
    </source>
</reference>
<name>A0A2U1FA31_9PSEU</name>
<proteinExistence type="predicted"/>
<organism evidence="1 2">
    <name type="scientific">Actinomycetospora cinnamomea</name>
    <dbReference type="NCBI Taxonomy" id="663609"/>
    <lineage>
        <taxon>Bacteria</taxon>
        <taxon>Bacillati</taxon>
        <taxon>Actinomycetota</taxon>
        <taxon>Actinomycetes</taxon>
        <taxon>Pseudonocardiales</taxon>
        <taxon>Pseudonocardiaceae</taxon>
        <taxon>Actinomycetospora</taxon>
    </lineage>
</organism>
<comment type="caution">
    <text evidence="1">The sequence shown here is derived from an EMBL/GenBank/DDBJ whole genome shotgun (WGS) entry which is preliminary data.</text>
</comment>
<protein>
    <recommendedName>
        <fullName evidence="3">HTH cro/C1-type domain-containing protein</fullName>
    </recommendedName>
</protein>
<dbReference type="AlphaFoldDB" id="A0A2U1FA31"/>
<dbReference type="Proteomes" id="UP000245639">
    <property type="component" value="Unassembled WGS sequence"/>
</dbReference>
<evidence type="ECO:0000313" key="1">
    <source>
        <dbReference type="EMBL" id="PVZ09041.1"/>
    </source>
</evidence>
<dbReference type="RefSeq" id="WP_116709013.1">
    <property type="nucleotide sequence ID" value="NZ_QEKW01000007.1"/>
</dbReference>